<name>A0A6C0C912_9ZZZZ</name>
<dbReference type="GO" id="GO:1990404">
    <property type="term" value="F:NAD+-protein mono-ADP-ribosyltransferase activity"/>
    <property type="evidence" value="ECO:0007669"/>
    <property type="project" value="TreeGrafter"/>
</dbReference>
<dbReference type="PANTHER" id="PTHR10459">
    <property type="entry name" value="DNA LIGASE"/>
    <property type="match status" value="1"/>
</dbReference>
<evidence type="ECO:0000256" key="6">
    <source>
        <dbReference type="ARBA" id="ARBA00033987"/>
    </source>
</evidence>
<dbReference type="GO" id="GO:0070212">
    <property type="term" value="P:protein poly-ADP-ribosylation"/>
    <property type="evidence" value="ECO:0007669"/>
    <property type="project" value="TreeGrafter"/>
</dbReference>
<dbReference type="PROSITE" id="PS51060">
    <property type="entry name" value="PARP_ALPHA_HD"/>
    <property type="match status" value="1"/>
</dbReference>
<organism evidence="10">
    <name type="scientific">viral metagenome</name>
    <dbReference type="NCBI Taxonomy" id="1070528"/>
    <lineage>
        <taxon>unclassified sequences</taxon>
        <taxon>metagenomes</taxon>
        <taxon>organismal metagenomes</taxon>
    </lineage>
</organism>
<evidence type="ECO:0000256" key="5">
    <source>
        <dbReference type="ARBA" id="ARBA00023027"/>
    </source>
</evidence>
<dbReference type="PANTHER" id="PTHR10459:SF60">
    <property type="entry name" value="POLY [ADP-RIBOSE] POLYMERASE 2"/>
    <property type="match status" value="1"/>
</dbReference>
<reference evidence="10" key="1">
    <citation type="journal article" date="2020" name="Nature">
        <title>Giant virus diversity and host interactions through global metagenomics.</title>
        <authorList>
            <person name="Schulz F."/>
            <person name="Roux S."/>
            <person name="Paez-Espino D."/>
            <person name="Jungbluth S."/>
            <person name="Walsh D.A."/>
            <person name="Denef V.J."/>
            <person name="McMahon K.D."/>
            <person name="Konstantinidis K.T."/>
            <person name="Eloe-Fadrosh E.A."/>
            <person name="Kyrpides N.C."/>
            <person name="Woyke T."/>
        </authorList>
    </citation>
    <scope>NUCLEOTIDE SEQUENCE</scope>
    <source>
        <strain evidence="10">GVMAG-M-3300020192-26</strain>
    </source>
</reference>
<dbReference type="InterPro" id="IPR036616">
    <property type="entry name" value="Poly(ADP-ribose)pol_reg_dom_sf"/>
</dbReference>
<dbReference type="InterPro" id="IPR008893">
    <property type="entry name" value="WGR_domain"/>
</dbReference>
<evidence type="ECO:0000256" key="4">
    <source>
        <dbReference type="ARBA" id="ARBA00022695"/>
    </source>
</evidence>
<dbReference type="GO" id="GO:0003950">
    <property type="term" value="F:NAD+ poly-ADP-ribosyltransferase activity"/>
    <property type="evidence" value="ECO:0007669"/>
    <property type="project" value="UniProtKB-EC"/>
</dbReference>
<proteinExistence type="predicted"/>
<feature type="domain" description="WGR" evidence="9">
    <location>
        <begin position="21"/>
        <end position="114"/>
    </location>
</feature>
<dbReference type="CDD" id="cd07997">
    <property type="entry name" value="WGR_PARP"/>
    <property type="match status" value="1"/>
</dbReference>
<dbReference type="GO" id="GO:0016779">
    <property type="term" value="F:nucleotidyltransferase activity"/>
    <property type="evidence" value="ECO:0007669"/>
    <property type="project" value="UniProtKB-KW"/>
</dbReference>
<feature type="domain" description="PARP alpha-helical" evidence="8">
    <location>
        <begin position="138"/>
        <end position="252"/>
    </location>
</feature>
<dbReference type="AlphaFoldDB" id="A0A6C0C912"/>
<dbReference type="Pfam" id="PF05406">
    <property type="entry name" value="WGR"/>
    <property type="match status" value="1"/>
</dbReference>
<evidence type="ECO:0000259" key="9">
    <source>
        <dbReference type="PROSITE" id="PS51977"/>
    </source>
</evidence>
<dbReference type="Gene3D" id="2.20.140.10">
    <property type="entry name" value="WGR domain"/>
    <property type="match status" value="1"/>
</dbReference>
<dbReference type="Pfam" id="PF02877">
    <property type="entry name" value="PARP_reg"/>
    <property type="match status" value="1"/>
</dbReference>
<dbReference type="SUPFAM" id="SSF47587">
    <property type="entry name" value="Domain of poly(ADP-ribose) polymerase"/>
    <property type="match status" value="1"/>
</dbReference>
<sequence length="486" mass="55415">MNKSTISTGGHLIDPQCKYVGGEILQVKEDIFSCTLNQTVIGQNMNKYYIMQIIKFQGKHVVYIRYGRIGEKGTTSYKEFNETGAIQFFAKQFKSKTGNNWYNKDNFVKMPHKYFLTITECAKQESIESESESKSESEIDMDARVMSFLQLISNQVYMKNTLAQLEIDTDKMPLGKISQKQIDAAYDILNKINNNLKDRDTLSTLSSDFYTLIPMATGRKMPPIIDSKDLIGKNINLLNELSQMVYGSASVVKMKQNNVMKNLVNLYEDLETEFIPLDKTDAMYHDLSDYLHNSKAPTHHFKFEITNIFEINREKERNAYEKYSAKIKNKTLLFHGTRVSNMIGILKNGLVVDPSKLGINVCITGKMFGMGLYFANSCSKSINYCDYGSSDNTACLFVSEVALGKMIKKESADSRLTAANLPKPYNSTWGLGTSTFAEYDVYDDNTQIPRGKLTKTNKHCSLQYDEFIVYHEEQVSLRYIIQLKIV</sequence>
<dbReference type="EC" id="2.4.2.30" evidence="1"/>
<keyword evidence="5" id="KW-0520">NAD</keyword>
<evidence type="ECO:0000256" key="3">
    <source>
        <dbReference type="ARBA" id="ARBA00022679"/>
    </source>
</evidence>
<dbReference type="PROSITE" id="PS51977">
    <property type="entry name" value="WGR"/>
    <property type="match status" value="1"/>
</dbReference>
<keyword evidence="4" id="KW-0548">Nucleotidyltransferase</keyword>
<feature type="domain" description="PARP catalytic" evidence="7">
    <location>
        <begin position="261"/>
        <end position="486"/>
    </location>
</feature>
<evidence type="ECO:0000259" key="7">
    <source>
        <dbReference type="PROSITE" id="PS51059"/>
    </source>
</evidence>
<dbReference type="PROSITE" id="PS51059">
    <property type="entry name" value="PARP_CATALYTIC"/>
    <property type="match status" value="1"/>
</dbReference>
<dbReference type="InterPro" id="IPR036930">
    <property type="entry name" value="WGR_dom_sf"/>
</dbReference>
<dbReference type="InterPro" id="IPR004102">
    <property type="entry name" value="Poly(ADP-ribose)pol_reg_dom"/>
</dbReference>
<dbReference type="CDD" id="cd01437">
    <property type="entry name" value="parp_like"/>
    <property type="match status" value="1"/>
</dbReference>
<evidence type="ECO:0000256" key="1">
    <source>
        <dbReference type="ARBA" id="ARBA00012020"/>
    </source>
</evidence>
<dbReference type="GO" id="GO:0006302">
    <property type="term" value="P:double-strand break repair"/>
    <property type="evidence" value="ECO:0007669"/>
    <property type="project" value="TreeGrafter"/>
</dbReference>
<comment type="catalytic activity">
    <reaction evidence="6">
        <text>NAD(+) + (ADP-D-ribosyl)n-acceptor = nicotinamide + (ADP-D-ribosyl)n+1-acceptor + H(+).</text>
        <dbReference type="EC" id="2.4.2.30"/>
    </reaction>
</comment>
<dbReference type="Gene3D" id="1.20.142.10">
    <property type="entry name" value="Poly(ADP-ribose) polymerase, regulatory domain"/>
    <property type="match status" value="1"/>
</dbReference>
<dbReference type="EMBL" id="MN739359">
    <property type="protein sequence ID" value="QHT00813.1"/>
    <property type="molecule type" value="Genomic_DNA"/>
</dbReference>
<evidence type="ECO:0000256" key="2">
    <source>
        <dbReference type="ARBA" id="ARBA00022676"/>
    </source>
</evidence>
<keyword evidence="2" id="KW-0328">Glycosyltransferase</keyword>
<evidence type="ECO:0000259" key="8">
    <source>
        <dbReference type="PROSITE" id="PS51060"/>
    </source>
</evidence>
<dbReference type="SMART" id="SM00773">
    <property type="entry name" value="WGR"/>
    <property type="match status" value="1"/>
</dbReference>
<dbReference type="InterPro" id="IPR050800">
    <property type="entry name" value="ARTD/PARP"/>
</dbReference>
<keyword evidence="3" id="KW-0808">Transferase</keyword>
<dbReference type="SUPFAM" id="SSF56399">
    <property type="entry name" value="ADP-ribosylation"/>
    <property type="match status" value="1"/>
</dbReference>
<dbReference type="InterPro" id="IPR012317">
    <property type="entry name" value="Poly(ADP-ribose)pol_cat_dom"/>
</dbReference>
<protein>
    <recommendedName>
        <fullName evidence="1">NAD(+) ADP-ribosyltransferase</fullName>
        <ecNumber evidence="1">2.4.2.30</ecNumber>
    </recommendedName>
</protein>
<dbReference type="GO" id="GO:0005730">
    <property type="term" value="C:nucleolus"/>
    <property type="evidence" value="ECO:0007669"/>
    <property type="project" value="TreeGrafter"/>
</dbReference>
<dbReference type="Pfam" id="PF00644">
    <property type="entry name" value="PARP"/>
    <property type="match status" value="1"/>
</dbReference>
<dbReference type="SUPFAM" id="SSF142921">
    <property type="entry name" value="WGR domain-like"/>
    <property type="match status" value="1"/>
</dbReference>
<accession>A0A6C0C912</accession>
<evidence type="ECO:0000313" key="10">
    <source>
        <dbReference type="EMBL" id="QHT00813.1"/>
    </source>
</evidence>
<dbReference type="Gene3D" id="3.90.228.10">
    <property type="match status" value="1"/>
</dbReference>